<sequence length="383" mass="42553">MVDPDQTGFLPGRRISENIVYAADLLRACHLRKAPTVIFKIDFRKAFDSVNWSSLLMILSARGFDNRWCGWIHSILSTGHTSVLLNNVPGDWILCRNGLRQGDALSPYLFIIVADVQRMTQAASAAGRLQHPIDPSLPGPVLQYADDTLILCRADLPSVTYLNTILDAFALATGLTINFHKSGFVPMHYSSELSAQMAAILGCPISTFPQPYLGLPLSPLKLPISAYDPLINSFDKYLSGWRALLLSSGGRLVLCNAVLNNLATYYMCSFMLPPGVLEQIDRRCRAFFWTGKDTCSGARCLIAWDKVCVDVQEGGLGIRDLRRQNMCLLLNFVDALHRPGSPHWKLWFLRNVRGDMGDPCSAPSFLQTIMQAALPTYRSITRV</sequence>
<dbReference type="PANTHER" id="PTHR33116">
    <property type="entry name" value="REVERSE TRANSCRIPTASE ZINC-BINDING DOMAIN-CONTAINING PROTEIN-RELATED-RELATED"/>
    <property type="match status" value="1"/>
</dbReference>
<keyword evidence="3" id="KW-1185">Reference proteome</keyword>
<feature type="domain" description="Reverse transcriptase" evidence="1">
    <location>
        <begin position="1"/>
        <end position="217"/>
    </location>
</feature>
<protein>
    <recommendedName>
        <fullName evidence="1">Reverse transcriptase domain-containing protein</fullName>
    </recommendedName>
</protein>
<dbReference type="PANTHER" id="PTHR33116:SF78">
    <property type="entry name" value="OS12G0587133 PROTEIN"/>
    <property type="match status" value="1"/>
</dbReference>
<dbReference type="PROSITE" id="PS50878">
    <property type="entry name" value="RT_POL"/>
    <property type="match status" value="1"/>
</dbReference>
<dbReference type="Proteomes" id="UP000015106">
    <property type="component" value="Unassembled WGS sequence"/>
</dbReference>
<evidence type="ECO:0000313" key="3">
    <source>
        <dbReference type="Proteomes" id="UP000015106"/>
    </source>
</evidence>
<organism evidence="2 3">
    <name type="scientific">Triticum urartu</name>
    <name type="common">Red wild einkorn</name>
    <name type="synonym">Crithodium urartu</name>
    <dbReference type="NCBI Taxonomy" id="4572"/>
    <lineage>
        <taxon>Eukaryota</taxon>
        <taxon>Viridiplantae</taxon>
        <taxon>Streptophyta</taxon>
        <taxon>Embryophyta</taxon>
        <taxon>Tracheophyta</taxon>
        <taxon>Spermatophyta</taxon>
        <taxon>Magnoliopsida</taxon>
        <taxon>Liliopsida</taxon>
        <taxon>Poales</taxon>
        <taxon>Poaceae</taxon>
        <taxon>BOP clade</taxon>
        <taxon>Pooideae</taxon>
        <taxon>Triticodae</taxon>
        <taxon>Triticeae</taxon>
        <taxon>Triticinae</taxon>
        <taxon>Triticum</taxon>
    </lineage>
</organism>
<accession>A0A8R7R6E8</accession>
<proteinExistence type="predicted"/>
<dbReference type="InterPro" id="IPR043502">
    <property type="entry name" value="DNA/RNA_pol_sf"/>
</dbReference>
<dbReference type="SUPFAM" id="SSF56672">
    <property type="entry name" value="DNA/RNA polymerases"/>
    <property type="match status" value="1"/>
</dbReference>
<dbReference type="InterPro" id="IPR000477">
    <property type="entry name" value="RT_dom"/>
</dbReference>
<dbReference type="AlphaFoldDB" id="A0A8R7R6E8"/>
<dbReference type="Gramene" id="TuG1812S0000456900.01.T01">
    <property type="protein sequence ID" value="TuG1812S0000456900.01.T01.s_cds29523"/>
    <property type="gene ID" value="TuG1812S0000456900.01"/>
</dbReference>
<dbReference type="EnsemblPlants" id="TuG1812S0000456900.01.T01">
    <property type="protein sequence ID" value="TuG1812S0000456900.01.T01.s_cds29523"/>
    <property type="gene ID" value="TuG1812S0000456900.01"/>
</dbReference>
<reference evidence="2" key="2">
    <citation type="submission" date="2022-06" db="UniProtKB">
        <authorList>
            <consortium name="EnsemblPlants"/>
        </authorList>
    </citation>
    <scope>IDENTIFICATION</scope>
</reference>
<name>A0A8R7R6E8_TRIUA</name>
<evidence type="ECO:0000313" key="2">
    <source>
        <dbReference type="EnsemblPlants" id="TuG1812S0000456900.01.T01.s_cds29523"/>
    </source>
</evidence>
<dbReference type="CDD" id="cd01650">
    <property type="entry name" value="RT_nLTR_like"/>
    <property type="match status" value="1"/>
</dbReference>
<evidence type="ECO:0000259" key="1">
    <source>
        <dbReference type="PROSITE" id="PS50878"/>
    </source>
</evidence>
<dbReference type="Pfam" id="PF00078">
    <property type="entry name" value="RVT_1"/>
    <property type="match status" value="1"/>
</dbReference>
<reference evidence="3" key="1">
    <citation type="journal article" date="2013" name="Nature">
        <title>Draft genome of the wheat A-genome progenitor Triticum urartu.</title>
        <authorList>
            <person name="Ling H.Q."/>
            <person name="Zhao S."/>
            <person name="Liu D."/>
            <person name="Wang J."/>
            <person name="Sun H."/>
            <person name="Zhang C."/>
            <person name="Fan H."/>
            <person name="Li D."/>
            <person name="Dong L."/>
            <person name="Tao Y."/>
            <person name="Gao C."/>
            <person name="Wu H."/>
            <person name="Li Y."/>
            <person name="Cui Y."/>
            <person name="Guo X."/>
            <person name="Zheng S."/>
            <person name="Wang B."/>
            <person name="Yu K."/>
            <person name="Liang Q."/>
            <person name="Yang W."/>
            <person name="Lou X."/>
            <person name="Chen J."/>
            <person name="Feng M."/>
            <person name="Jian J."/>
            <person name="Zhang X."/>
            <person name="Luo G."/>
            <person name="Jiang Y."/>
            <person name="Liu J."/>
            <person name="Wang Z."/>
            <person name="Sha Y."/>
            <person name="Zhang B."/>
            <person name="Wu H."/>
            <person name="Tang D."/>
            <person name="Shen Q."/>
            <person name="Xue P."/>
            <person name="Zou S."/>
            <person name="Wang X."/>
            <person name="Liu X."/>
            <person name="Wang F."/>
            <person name="Yang Y."/>
            <person name="An X."/>
            <person name="Dong Z."/>
            <person name="Zhang K."/>
            <person name="Zhang X."/>
            <person name="Luo M.C."/>
            <person name="Dvorak J."/>
            <person name="Tong Y."/>
            <person name="Wang J."/>
            <person name="Yang H."/>
            <person name="Li Z."/>
            <person name="Wang D."/>
            <person name="Zhang A."/>
            <person name="Wang J."/>
        </authorList>
    </citation>
    <scope>NUCLEOTIDE SEQUENCE</scope>
    <source>
        <strain evidence="3">cv. G1812</strain>
    </source>
</reference>